<evidence type="ECO:0000256" key="5">
    <source>
        <dbReference type="ARBA" id="ARBA00022692"/>
    </source>
</evidence>
<reference evidence="10 11" key="1">
    <citation type="journal article" date="2016" name="Genome Announc.">
        <title>Draft Genome Sequence of Planomonospora sphaerica JCM9374, a Rare Actinomycete.</title>
        <authorList>
            <person name="Dohra H."/>
            <person name="Suzuki T."/>
            <person name="Inoue Y."/>
            <person name="Kodani S."/>
        </authorList>
    </citation>
    <scope>NUCLEOTIDE SEQUENCE [LARGE SCALE GENOMIC DNA]</scope>
    <source>
        <strain evidence="10 11">JCM 9374</strain>
    </source>
</reference>
<feature type="transmembrane region" description="Helical" evidence="9">
    <location>
        <begin position="44"/>
        <end position="61"/>
    </location>
</feature>
<keyword evidence="3" id="KW-0813">Transport</keyword>
<feature type="transmembrane region" description="Helical" evidence="9">
    <location>
        <begin position="73"/>
        <end position="96"/>
    </location>
</feature>
<keyword evidence="6 9" id="KW-1133">Transmembrane helix</keyword>
<accession>A0A171CU40</accession>
<evidence type="ECO:0000256" key="7">
    <source>
        <dbReference type="ARBA" id="ARBA00023136"/>
    </source>
</evidence>
<feature type="region of interest" description="Disordered" evidence="8">
    <location>
        <begin position="354"/>
        <end position="438"/>
    </location>
</feature>
<feature type="transmembrane region" description="Helical" evidence="9">
    <location>
        <begin position="249"/>
        <end position="273"/>
    </location>
</feature>
<evidence type="ECO:0000313" key="10">
    <source>
        <dbReference type="EMBL" id="GAT67221.1"/>
    </source>
</evidence>
<comment type="subcellular location">
    <subcellularLocation>
        <location evidence="1">Cell membrane</location>
        <topology evidence="1">Multi-pass membrane protein</topology>
    </subcellularLocation>
</comment>
<feature type="compositionally biased region" description="Basic and acidic residues" evidence="8">
    <location>
        <begin position="411"/>
        <end position="423"/>
    </location>
</feature>
<evidence type="ECO:0000256" key="4">
    <source>
        <dbReference type="ARBA" id="ARBA00022475"/>
    </source>
</evidence>
<dbReference type="RefSeq" id="WP_084008327.1">
    <property type="nucleotide sequence ID" value="NZ_BDCX01000006.1"/>
</dbReference>
<comment type="caution">
    <text evidence="10">The sequence shown here is derived from an EMBL/GenBank/DDBJ whole genome shotgun (WGS) entry which is preliminary data.</text>
</comment>
<feature type="compositionally biased region" description="Basic and acidic residues" evidence="8">
    <location>
        <begin position="384"/>
        <end position="396"/>
    </location>
</feature>
<evidence type="ECO:0000313" key="11">
    <source>
        <dbReference type="Proteomes" id="UP000077701"/>
    </source>
</evidence>
<gene>
    <name evidence="10" type="ORF">PS9374_02874</name>
</gene>
<keyword evidence="7 9" id="KW-0472">Membrane</keyword>
<feature type="transmembrane region" description="Helical" evidence="9">
    <location>
        <begin position="280"/>
        <end position="299"/>
    </location>
</feature>
<name>A0A171CU40_9ACTN</name>
<dbReference type="OrthoDB" id="9784366at2"/>
<feature type="transmembrane region" description="Helical" evidence="9">
    <location>
        <begin position="311"/>
        <end position="344"/>
    </location>
</feature>
<dbReference type="EMBL" id="BDCX01000006">
    <property type="protein sequence ID" value="GAT67221.1"/>
    <property type="molecule type" value="Genomic_DNA"/>
</dbReference>
<dbReference type="InterPro" id="IPR002549">
    <property type="entry name" value="AI-2E-like"/>
</dbReference>
<evidence type="ECO:0000256" key="9">
    <source>
        <dbReference type="SAM" id="Phobius"/>
    </source>
</evidence>
<dbReference type="Proteomes" id="UP000077701">
    <property type="component" value="Unassembled WGS sequence"/>
</dbReference>
<dbReference type="GO" id="GO:0055085">
    <property type="term" value="P:transmembrane transport"/>
    <property type="evidence" value="ECO:0007669"/>
    <property type="project" value="TreeGrafter"/>
</dbReference>
<feature type="transmembrane region" description="Helical" evidence="9">
    <location>
        <begin position="161"/>
        <end position="179"/>
    </location>
</feature>
<evidence type="ECO:0000256" key="1">
    <source>
        <dbReference type="ARBA" id="ARBA00004651"/>
    </source>
</evidence>
<protein>
    <submittedName>
        <fullName evidence="10">Membrane protein</fullName>
    </submittedName>
</protein>
<keyword evidence="5 9" id="KW-0812">Transmembrane</keyword>
<evidence type="ECO:0000256" key="6">
    <source>
        <dbReference type="ARBA" id="ARBA00022989"/>
    </source>
</evidence>
<dbReference type="GO" id="GO:0005886">
    <property type="term" value="C:plasma membrane"/>
    <property type="evidence" value="ECO:0007669"/>
    <property type="project" value="UniProtKB-SubCell"/>
</dbReference>
<evidence type="ECO:0000256" key="2">
    <source>
        <dbReference type="ARBA" id="ARBA00009773"/>
    </source>
</evidence>
<keyword evidence="4" id="KW-1003">Cell membrane</keyword>
<keyword evidence="11" id="KW-1185">Reference proteome</keyword>
<dbReference type="STRING" id="161355.PS9374_02874"/>
<dbReference type="PANTHER" id="PTHR21716:SF53">
    <property type="entry name" value="PERMEASE PERM-RELATED"/>
    <property type="match status" value="1"/>
</dbReference>
<comment type="similarity">
    <text evidence="2">Belongs to the autoinducer-2 exporter (AI-2E) (TC 2.A.86) family.</text>
</comment>
<feature type="transmembrane region" description="Helical" evidence="9">
    <location>
        <begin position="20"/>
        <end position="38"/>
    </location>
</feature>
<evidence type="ECO:0000256" key="8">
    <source>
        <dbReference type="SAM" id="MobiDB-lite"/>
    </source>
</evidence>
<dbReference type="PANTHER" id="PTHR21716">
    <property type="entry name" value="TRANSMEMBRANE PROTEIN"/>
    <property type="match status" value="1"/>
</dbReference>
<feature type="compositionally biased region" description="Basic and acidic residues" evidence="8">
    <location>
        <begin position="357"/>
        <end position="370"/>
    </location>
</feature>
<reference evidence="11" key="2">
    <citation type="submission" date="2016-04" db="EMBL/GenBank/DDBJ databases">
        <title>Planomonospora sphaerica JCM9374 whole genome shotgun sequence.</title>
        <authorList>
            <person name="Suzuki T."/>
            <person name="Dohra H."/>
            <person name="Kodani S."/>
        </authorList>
    </citation>
    <scope>NUCLEOTIDE SEQUENCE [LARGE SCALE GENOMIC DNA]</scope>
    <source>
        <strain evidence="11">JCM 9374</strain>
    </source>
</reference>
<sequence>MPATLSSTKTRTALRSSARISLELLLVLLMVAVVLWALGWTWSVTWPVIVALLMTTLTWPPTRFLRRRGWRPALAASVVTVLFLIVAAGIAVLIAVPVASQSGELTKGVVDGIQQLRQWAAGPPLNIGEDQLAKGLDTAVARIQDSVGGIVNAAVTGVGTVLNGVVTTVLALFLMFFFLKDGPRFLPWLARQLPGRLAADVPAVAARGWDTLGAFVRSQAFVGLLDAVFIGLGLWIVGVPLVLPLAVLTFVAAFVPIVGALFAGFVAVLIALVSNGLTDALIVLAIIVVVQQLEGNVFQPMVQSRGLGLHAAVVLLAVTLGGSLAGIVGSLLAVPAAALVAVLWGYLREQLAEPEVDERGRKPGADEPGRGPEAGEQLAEPEVDERGREPGADEPGRGPGAGEQLAEPEVDERGREPGADEPGRGPGAGEPGSGSAPA</sequence>
<proteinExistence type="inferred from homology"/>
<feature type="transmembrane region" description="Helical" evidence="9">
    <location>
        <begin position="221"/>
        <end position="243"/>
    </location>
</feature>
<dbReference type="AlphaFoldDB" id="A0A171CU40"/>
<dbReference type="Pfam" id="PF01594">
    <property type="entry name" value="AI-2E_transport"/>
    <property type="match status" value="1"/>
</dbReference>
<evidence type="ECO:0000256" key="3">
    <source>
        <dbReference type="ARBA" id="ARBA00022448"/>
    </source>
</evidence>
<organism evidence="10 11">
    <name type="scientific">Planomonospora sphaerica</name>
    <dbReference type="NCBI Taxonomy" id="161355"/>
    <lineage>
        <taxon>Bacteria</taxon>
        <taxon>Bacillati</taxon>
        <taxon>Actinomycetota</taxon>
        <taxon>Actinomycetes</taxon>
        <taxon>Streptosporangiales</taxon>
        <taxon>Streptosporangiaceae</taxon>
        <taxon>Planomonospora</taxon>
    </lineage>
</organism>